<evidence type="ECO:0000256" key="1">
    <source>
        <dbReference type="ARBA" id="ARBA00009249"/>
    </source>
</evidence>
<dbReference type="GO" id="GO:0005739">
    <property type="term" value="C:mitochondrion"/>
    <property type="evidence" value="ECO:0007669"/>
    <property type="project" value="UniProtKB-SubCell"/>
</dbReference>
<dbReference type="NCBIfam" id="TIGR00527">
    <property type="entry name" value="gcvH"/>
    <property type="match status" value="1"/>
</dbReference>
<dbReference type="PANTHER" id="PTHR11715">
    <property type="entry name" value="GLYCINE CLEAVAGE SYSTEM H PROTEIN"/>
    <property type="match status" value="1"/>
</dbReference>
<evidence type="ECO:0000256" key="3">
    <source>
        <dbReference type="PIRSR" id="PIRSR617453-50"/>
    </source>
</evidence>
<dbReference type="PANTHER" id="PTHR11715:SF3">
    <property type="entry name" value="GLYCINE CLEAVAGE SYSTEM H PROTEIN-RELATED"/>
    <property type="match status" value="1"/>
</dbReference>
<comment type="caution">
    <text evidence="6">The sequence shown here is derived from an EMBL/GenBank/DDBJ whole genome shotgun (WGS) entry which is preliminary data.</text>
</comment>
<keyword evidence="2 3" id="KW-0450">Lipoyl</keyword>
<keyword evidence="4" id="KW-0496">Mitochondrion</keyword>
<dbReference type="GO" id="GO:0019464">
    <property type="term" value="P:glycine decarboxylation via glycine cleavage system"/>
    <property type="evidence" value="ECO:0007669"/>
    <property type="project" value="UniProtKB-UniRule"/>
</dbReference>
<reference evidence="6" key="1">
    <citation type="submission" date="2021-03" db="EMBL/GenBank/DDBJ databases">
        <authorList>
            <person name="Palmer J.M."/>
        </authorList>
    </citation>
    <scope>NUCLEOTIDE SEQUENCE</scope>
    <source>
        <strain evidence="6">ARV_011</strain>
    </source>
</reference>
<dbReference type="CDD" id="cd06848">
    <property type="entry name" value="GCS_H"/>
    <property type="match status" value="1"/>
</dbReference>
<dbReference type="GO" id="GO:0009249">
    <property type="term" value="P:protein lipoylation"/>
    <property type="evidence" value="ECO:0007669"/>
    <property type="project" value="TreeGrafter"/>
</dbReference>
<dbReference type="InterPro" id="IPR000089">
    <property type="entry name" value="Biotin_lipoyl"/>
</dbReference>
<name>A0A9P7VC48_9ASCO</name>
<organism evidence="6 7">
    <name type="scientific">Scheffersomyces spartinae</name>
    <dbReference type="NCBI Taxonomy" id="45513"/>
    <lineage>
        <taxon>Eukaryota</taxon>
        <taxon>Fungi</taxon>
        <taxon>Dikarya</taxon>
        <taxon>Ascomycota</taxon>
        <taxon>Saccharomycotina</taxon>
        <taxon>Pichiomycetes</taxon>
        <taxon>Debaryomycetaceae</taxon>
        <taxon>Scheffersomyces</taxon>
    </lineage>
</organism>
<dbReference type="GeneID" id="66117851"/>
<accession>A0A9P7VC48</accession>
<gene>
    <name evidence="6" type="primary">GCV3</name>
    <name evidence="6" type="ORF">KQ657_004477</name>
</gene>
<dbReference type="InterPro" id="IPR033753">
    <property type="entry name" value="GCV_H/Fam206"/>
</dbReference>
<dbReference type="Proteomes" id="UP000790833">
    <property type="component" value="Unassembled WGS sequence"/>
</dbReference>
<dbReference type="GO" id="GO:0005960">
    <property type="term" value="C:glycine cleavage complex"/>
    <property type="evidence" value="ECO:0007669"/>
    <property type="project" value="UniProtKB-UniRule"/>
</dbReference>
<comment type="subunit">
    <text evidence="4">The glycine cleavage system is composed of four proteins: P, T, L and H.</text>
</comment>
<evidence type="ECO:0000259" key="5">
    <source>
        <dbReference type="PROSITE" id="PS50968"/>
    </source>
</evidence>
<dbReference type="InterPro" id="IPR011053">
    <property type="entry name" value="Single_hybrid_motif"/>
</dbReference>
<dbReference type="HAMAP" id="MF_00272">
    <property type="entry name" value="GcvH"/>
    <property type="match status" value="1"/>
</dbReference>
<keyword evidence="4" id="KW-0809">Transit peptide</keyword>
<evidence type="ECO:0000256" key="4">
    <source>
        <dbReference type="RuleBase" id="RU364055"/>
    </source>
</evidence>
<dbReference type="InterPro" id="IPR002930">
    <property type="entry name" value="GCV_H"/>
</dbReference>
<comment type="function">
    <text evidence="4">The H protein shuttles the methylamine group of glycine from the P protein to the T protein.</text>
</comment>
<sequence>MLSILRPQLLKTTRRFGGRWIHSCAPLLNSSVHRINTQSEVYKYSKEGPLHVKFTNEHEWLAVFGDNTAFIGITSYASEALGDATYIELPELGARYERGDLIGSVESVKSASEIYTPVTGEVIYVNKNLELKPQIINEDPMGAGWIAQIKLEDVKELEADELMSETDYESSLQDLEDSH</sequence>
<dbReference type="RefSeq" id="XP_043050343.1">
    <property type="nucleotide sequence ID" value="XM_043195146.1"/>
</dbReference>
<evidence type="ECO:0000256" key="2">
    <source>
        <dbReference type="ARBA" id="ARBA00022823"/>
    </source>
</evidence>
<comment type="cofactor">
    <cofactor evidence="4">
        <name>(R)-lipoate</name>
        <dbReference type="ChEBI" id="CHEBI:83088"/>
    </cofactor>
    <text evidence="4">Binds 1 lipoyl cofactor covalently.</text>
</comment>
<dbReference type="PROSITE" id="PS50968">
    <property type="entry name" value="BIOTINYL_LIPOYL"/>
    <property type="match status" value="1"/>
</dbReference>
<dbReference type="InterPro" id="IPR017453">
    <property type="entry name" value="GCV_H_sub"/>
</dbReference>
<dbReference type="EMBL" id="JAHMUF010000006">
    <property type="protein sequence ID" value="KAG7194796.1"/>
    <property type="molecule type" value="Genomic_DNA"/>
</dbReference>
<proteinExistence type="inferred from homology"/>
<protein>
    <recommendedName>
        <fullName evidence="4">Glycine cleavage system H protein</fullName>
    </recommendedName>
</protein>
<feature type="domain" description="Lipoyl-binding" evidence="5">
    <location>
        <begin position="68"/>
        <end position="150"/>
    </location>
</feature>
<comment type="similarity">
    <text evidence="1 4">Belongs to the GcvH family.</text>
</comment>
<keyword evidence="7" id="KW-1185">Reference proteome</keyword>
<comment type="subcellular location">
    <subcellularLocation>
        <location evidence="4">Mitochondrion</location>
    </subcellularLocation>
</comment>
<dbReference type="AlphaFoldDB" id="A0A9P7VC48"/>
<dbReference type="NCBIfam" id="NF002270">
    <property type="entry name" value="PRK01202.1"/>
    <property type="match status" value="1"/>
</dbReference>
<dbReference type="OrthoDB" id="10264154at2759"/>
<evidence type="ECO:0000313" key="7">
    <source>
        <dbReference type="Proteomes" id="UP000790833"/>
    </source>
</evidence>
<dbReference type="Pfam" id="PF01597">
    <property type="entry name" value="GCV_H"/>
    <property type="match status" value="1"/>
</dbReference>
<dbReference type="SUPFAM" id="SSF51230">
    <property type="entry name" value="Single hybrid motif"/>
    <property type="match status" value="1"/>
</dbReference>
<evidence type="ECO:0000313" key="6">
    <source>
        <dbReference type="EMBL" id="KAG7194796.1"/>
    </source>
</evidence>
<dbReference type="Gene3D" id="2.40.50.100">
    <property type="match status" value="1"/>
</dbReference>
<feature type="modified residue" description="N6-lipoyllysine" evidence="3">
    <location>
        <position position="109"/>
    </location>
</feature>